<comment type="similarity">
    <text evidence="4">Belongs to the Omp25/RopB family.</text>
</comment>
<evidence type="ECO:0000256" key="2">
    <source>
        <dbReference type="ARBA" id="ARBA00022729"/>
    </source>
</evidence>
<dbReference type="PANTHER" id="PTHR34001:SF3">
    <property type="entry name" value="BLL7405 PROTEIN"/>
    <property type="match status" value="1"/>
</dbReference>
<evidence type="ECO:0000256" key="4">
    <source>
        <dbReference type="ARBA" id="ARBA00038306"/>
    </source>
</evidence>
<feature type="chain" id="PRO_5014707505" evidence="5">
    <location>
        <begin position="21"/>
        <end position="198"/>
    </location>
</feature>
<evidence type="ECO:0000256" key="3">
    <source>
        <dbReference type="ARBA" id="ARBA00023136"/>
    </source>
</evidence>
<reference evidence="8" key="1">
    <citation type="submission" date="2017-12" db="EMBL/GenBank/DDBJ databases">
        <title>Genomic analysis of Paracoccus sp. CBA4604.</title>
        <authorList>
            <person name="Roh S.W."/>
            <person name="Kim J.Y."/>
            <person name="Kim J.S."/>
        </authorList>
    </citation>
    <scope>NUCLEOTIDE SEQUENCE [LARGE SCALE GENOMIC DNA]</scope>
    <source>
        <strain evidence="8">CBA4604</strain>
    </source>
</reference>
<evidence type="ECO:0000313" key="8">
    <source>
        <dbReference type="Proteomes" id="UP000234882"/>
    </source>
</evidence>
<proteinExistence type="inferred from homology"/>
<dbReference type="NCBIfam" id="TIGR01414">
    <property type="entry name" value="autotrans_barl"/>
    <property type="match status" value="1"/>
</dbReference>
<dbReference type="PANTHER" id="PTHR34001">
    <property type="entry name" value="BLL7405 PROTEIN"/>
    <property type="match status" value="1"/>
</dbReference>
<dbReference type="EMBL" id="CP025583">
    <property type="protein sequence ID" value="AUM75226.1"/>
    <property type="molecule type" value="Genomic_DNA"/>
</dbReference>
<dbReference type="InterPro" id="IPR006315">
    <property type="entry name" value="OM_autotransptr_brl_dom"/>
</dbReference>
<dbReference type="SUPFAM" id="SSF56925">
    <property type="entry name" value="OMPA-like"/>
    <property type="match status" value="1"/>
</dbReference>
<dbReference type="InterPro" id="IPR027385">
    <property type="entry name" value="Beta-barrel_OMP"/>
</dbReference>
<dbReference type="GO" id="GO:0019867">
    <property type="term" value="C:outer membrane"/>
    <property type="evidence" value="ECO:0007669"/>
    <property type="project" value="InterPro"/>
</dbReference>
<dbReference type="RefSeq" id="WP_101500570.1">
    <property type="nucleotide sequence ID" value="NZ_CP025583.1"/>
</dbReference>
<protein>
    <submittedName>
        <fullName evidence="7">Porin family protein</fullName>
    </submittedName>
</protein>
<evidence type="ECO:0000256" key="5">
    <source>
        <dbReference type="SAM" id="SignalP"/>
    </source>
</evidence>
<feature type="signal peptide" evidence="5">
    <location>
        <begin position="1"/>
        <end position="20"/>
    </location>
</feature>
<dbReference type="AlphaFoldDB" id="A0A2K9MJL9"/>
<dbReference type="OrthoDB" id="268975at2"/>
<organism evidence="7 8">
    <name type="scientific">Paracoccus jeotgali</name>
    <dbReference type="NCBI Taxonomy" id="2065379"/>
    <lineage>
        <taxon>Bacteria</taxon>
        <taxon>Pseudomonadati</taxon>
        <taxon>Pseudomonadota</taxon>
        <taxon>Alphaproteobacteria</taxon>
        <taxon>Rhodobacterales</taxon>
        <taxon>Paracoccaceae</taxon>
        <taxon>Paracoccus</taxon>
    </lineage>
</organism>
<evidence type="ECO:0000313" key="7">
    <source>
        <dbReference type="EMBL" id="AUM75226.1"/>
    </source>
</evidence>
<evidence type="ECO:0000259" key="6">
    <source>
        <dbReference type="Pfam" id="PF13505"/>
    </source>
</evidence>
<dbReference type="Gene3D" id="2.40.160.20">
    <property type="match status" value="1"/>
</dbReference>
<dbReference type="InterPro" id="IPR051692">
    <property type="entry name" value="OMP-like"/>
</dbReference>
<keyword evidence="3" id="KW-0472">Membrane</keyword>
<gene>
    <name evidence="7" type="ORF">CYR75_13780</name>
</gene>
<comment type="subcellular location">
    <subcellularLocation>
        <location evidence="1">Membrane</location>
    </subcellularLocation>
</comment>
<dbReference type="InterPro" id="IPR011250">
    <property type="entry name" value="OMP/PagP_B-barrel"/>
</dbReference>
<keyword evidence="8" id="KW-1185">Reference proteome</keyword>
<name>A0A2K9MJL9_9RHOB</name>
<dbReference type="Proteomes" id="UP000234882">
    <property type="component" value="Chromosome"/>
</dbReference>
<dbReference type="Pfam" id="PF13505">
    <property type="entry name" value="OMP_b-brl"/>
    <property type="match status" value="1"/>
</dbReference>
<dbReference type="KEGG" id="paru:CYR75_13780"/>
<sequence>MKHLLATAAAATMVAGSAFAGGYVAPVTEPEVIVAPAPIVSASDWTGFYAGAQYGTGSFDLDGDNFTNDRDMKGYGMHVGYLHDMGQFVLGAELDYNKLDIDDIDDKGDMTRLRARAGYDMGRFMPYVTLGAAKVSAEVDTLDISETAVSYGLGADFKVTDNFTVGAEYSKQDFSDISDIDGVDLDTDLIQLRAAYHF</sequence>
<accession>A0A2K9MJL9</accession>
<keyword evidence="2 5" id="KW-0732">Signal</keyword>
<evidence type="ECO:0000256" key="1">
    <source>
        <dbReference type="ARBA" id="ARBA00004370"/>
    </source>
</evidence>
<feature type="domain" description="Outer membrane protein beta-barrel" evidence="6">
    <location>
        <begin position="32"/>
        <end position="198"/>
    </location>
</feature>